<keyword evidence="2" id="KW-0808">Transferase</keyword>
<sequence length="75" mass="8363">MIIAKYPSIKAINFDLPQVIENAPPTPGILFLCIQYVGGNMFESVLQGDVIILKVCKIYKSRPINALFNSYFLIG</sequence>
<dbReference type="PROSITE" id="PS51683">
    <property type="entry name" value="SAM_OMT_II"/>
    <property type="match status" value="1"/>
</dbReference>
<proteinExistence type="predicted"/>
<evidence type="ECO:0000256" key="3">
    <source>
        <dbReference type="ARBA" id="ARBA00022691"/>
    </source>
</evidence>
<evidence type="ECO:0000256" key="1">
    <source>
        <dbReference type="ARBA" id="ARBA00022603"/>
    </source>
</evidence>
<evidence type="ECO:0000259" key="4">
    <source>
        <dbReference type="Pfam" id="PF00891"/>
    </source>
</evidence>
<evidence type="ECO:0000313" key="6">
    <source>
        <dbReference type="EnsemblPlants" id="AES75841"/>
    </source>
</evidence>
<keyword evidence="1" id="KW-0489">Methyltransferase</keyword>
<keyword evidence="7" id="KW-1185">Reference proteome</keyword>
<dbReference type="EnsemblPlants" id="AES75841">
    <property type="protein sequence ID" value="AES75841"/>
    <property type="gene ID" value="MTR_6g060280"/>
</dbReference>
<dbReference type="HOGENOM" id="CLU_199992_0_0_1"/>
<keyword evidence="3" id="KW-0949">S-adenosyl-L-methionine</keyword>
<feature type="domain" description="O-methyltransferase C-terminal" evidence="4">
    <location>
        <begin position="2"/>
        <end position="55"/>
    </location>
</feature>
<evidence type="ECO:0000313" key="5">
    <source>
        <dbReference type="EMBL" id="AES75841.1"/>
    </source>
</evidence>
<evidence type="ECO:0000313" key="7">
    <source>
        <dbReference type="Proteomes" id="UP000002051"/>
    </source>
</evidence>
<dbReference type="STRING" id="3880.G7KMZ2"/>
<reference evidence="6" key="3">
    <citation type="submission" date="2015-04" db="UniProtKB">
        <authorList>
            <consortium name="EnsemblPlants"/>
        </authorList>
    </citation>
    <scope>IDENTIFICATION</scope>
    <source>
        <strain evidence="6">cv. Jemalong A17</strain>
    </source>
</reference>
<organism evidence="5 7">
    <name type="scientific">Medicago truncatula</name>
    <name type="common">Barrel medic</name>
    <name type="synonym">Medicago tribuloides</name>
    <dbReference type="NCBI Taxonomy" id="3880"/>
    <lineage>
        <taxon>Eukaryota</taxon>
        <taxon>Viridiplantae</taxon>
        <taxon>Streptophyta</taxon>
        <taxon>Embryophyta</taxon>
        <taxon>Tracheophyta</taxon>
        <taxon>Spermatophyta</taxon>
        <taxon>Magnoliopsida</taxon>
        <taxon>eudicotyledons</taxon>
        <taxon>Gunneridae</taxon>
        <taxon>Pentapetalae</taxon>
        <taxon>rosids</taxon>
        <taxon>fabids</taxon>
        <taxon>Fabales</taxon>
        <taxon>Fabaceae</taxon>
        <taxon>Papilionoideae</taxon>
        <taxon>50 kb inversion clade</taxon>
        <taxon>NPAAA clade</taxon>
        <taxon>Hologalegina</taxon>
        <taxon>IRL clade</taxon>
        <taxon>Trifolieae</taxon>
        <taxon>Medicago</taxon>
    </lineage>
</organism>
<dbReference type="PaxDb" id="3880-AES75841"/>
<dbReference type="InterPro" id="IPR001077">
    <property type="entry name" value="COMT_C"/>
</dbReference>
<dbReference type="OMA" id="GHTWRDE"/>
<dbReference type="PANTHER" id="PTHR11746">
    <property type="entry name" value="O-METHYLTRANSFERASE"/>
    <property type="match status" value="1"/>
</dbReference>
<protein>
    <submittedName>
        <fullName evidence="5">Caffeic acid O-methyltransferase</fullName>
    </submittedName>
</protein>
<dbReference type="EMBL" id="CM001222">
    <property type="protein sequence ID" value="AES75841.1"/>
    <property type="molecule type" value="Genomic_DNA"/>
</dbReference>
<dbReference type="GO" id="GO:0032259">
    <property type="term" value="P:methylation"/>
    <property type="evidence" value="ECO:0007669"/>
    <property type="project" value="UniProtKB-KW"/>
</dbReference>
<reference evidence="5 7" key="1">
    <citation type="journal article" date="2011" name="Nature">
        <title>The Medicago genome provides insight into the evolution of rhizobial symbioses.</title>
        <authorList>
            <person name="Young N.D."/>
            <person name="Debelle F."/>
            <person name="Oldroyd G.E."/>
            <person name="Geurts R."/>
            <person name="Cannon S.B."/>
            <person name="Udvardi M.K."/>
            <person name="Benedito V.A."/>
            <person name="Mayer K.F."/>
            <person name="Gouzy J."/>
            <person name="Schoof H."/>
            <person name="Van de Peer Y."/>
            <person name="Proost S."/>
            <person name="Cook D.R."/>
            <person name="Meyers B.C."/>
            <person name="Spannagl M."/>
            <person name="Cheung F."/>
            <person name="De Mita S."/>
            <person name="Krishnakumar V."/>
            <person name="Gundlach H."/>
            <person name="Zhou S."/>
            <person name="Mudge J."/>
            <person name="Bharti A.K."/>
            <person name="Murray J.D."/>
            <person name="Naoumkina M.A."/>
            <person name="Rosen B."/>
            <person name="Silverstein K.A."/>
            <person name="Tang H."/>
            <person name="Rombauts S."/>
            <person name="Zhao P.X."/>
            <person name="Zhou P."/>
            <person name="Barbe V."/>
            <person name="Bardou P."/>
            <person name="Bechner M."/>
            <person name="Bellec A."/>
            <person name="Berger A."/>
            <person name="Berges H."/>
            <person name="Bidwell S."/>
            <person name="Bisseling T."/>
            <person name="Choisne N."/>
            <person name="Couloux A."/>
            <person name="Denny R."/>
            <person name="Deshpande S."/>
            <person name="Dai X."/>
            <person name="Doyle J.J."/>
            <person name="Dudez A.M."/>
            <person name="Farmer A.D."/>
            <person name="Fouteau S."/>
            <person name="Franken C."/>
            <person name="Gibelin C."/>
            <person name="Gish J."/>
            <person name="Goldstein S."/>
            <person name="Gonzalez A.J."/>
            <person name="Green P.J."/>
            <person name="Hallab A."/>
            <person name="Hartog M."/>
            <person name="Hua A."/>
            <person name="Humphray S.J."/>
            <person name="Jeong D.H."/>
            <person name="Jing Y."/>
            <person name="Jocker A."/>
            <person name="Kenton S.M."/>
            <person name="Kim D.J."/>
            <person name="Klee K."/>
            <person name="Lai H."/>
            <person name="Lang C."/>
            <person name="Lin S."/>
            <person name="Macmil S.L."/>
            <person name="Magdelenat G."/>
            <person name="Matthews L."/>
            <person name="McCorrison J."/>
            <person name="Monaghan E.L."/>
            <person name="Mun J.H."/>
            <person name="Najar F.Z."/>
            <person name="Nicholson C."/>
            <person name="Noirot C."/>
            <person name="O'Bleness M."/>
            <person name="Paule C.R."/>
            <person name="Poulain J."/>
            <person name="Prion F."/>
            <person name="Qin B."/>
            <person name="Qu C."/>
            <person name="Retzel E.F."/>
            <person name="Riddle C."/>
            <person name="Sallet E."/>
            <person name="Samain S."/>
            <person name="Samson N."/>
            <person name="Sanders I."/>
            <person name="Saurat O."/>
            <person name="Scarpelli C."/>
            <person name="Schiex T."/>
            <person name="Segurens B."/>
            <person name="Severin A.J."/>
            <person name="Sherrier D.J."/>
            <person name="Shi R."/>
            <person name="Sims S."/>
            <person name="Singer S.R."/>
            <person name="Sinharoy S."/>
            <person name="Sterck L."/>
            <person name="Viollet A."/>
            <person name="Wang B.B."/>
            <person name="Wang K."/>
            <person name="Wang M."/>
            <person name="Wang X."/>
            <person name="Warfsmann J."/>
            <person name="Weissenbach J."/>
            <person name="White D.D."/>
            <person name="White J.D."/>
            <person name="Wiley G.B."/>
            <person name="Wincker P."/>
            <person name="Xing Y."/>
            <person name="Yang L."/>
            <person name="Yao Z."/>
            <person name="Ying F."/>
            <person name="Zhai J."/>
            <person name="Zhou L."/>
            <person name="Zuber A."/>
            <person name="Denarie J."/>
            <person name="Dixon R.A."/>
            <person name="May G.D."/>
            <person name="Schwartz D.C."/>
            <person name="Rogers J."/>
            <person name="Quetier F."/>
            <person name="Town C.D."/>
            <person name="Roe B.A."/>
        </authorList>
    </citation>
    <scope>NUCLEOTIDE SEQUENCE [LARGE SCALE GENOMIC DNA]</scope>
    <source>
        <strain evidence="5">A17</strain>
        <strain evidence="6 7">cv. Jemalong A17</strain>
    </source>
</reference>
<gene>
    <name evidence="5" type="ordered locus">MTR_6g060280</name>
</gene>
<dbReference type="Proteomes" id="UP000002051">
    <property type="component" value="Chromosome 6"/>
</dbReference>
<dbReference type="Gene3D" id="3.40.50.150">
    <property type="entry name" value="Vaccinia Virus protein VP39"/>
    <property type="match status" value="1"/>
</dbReference>
<dbReference type="AlphaFoldDB" id="G7KMZ2"/>
<dbReference type="Pfam" id="PF00891">
    <property type="entry name" value="Methyltransf_2"/>
    <property type="match status" value="1"/>
</dbReference>
<dbReference type="InterPro" id="IPR016461">
    <property type="entry name" value="COMT-like"/>
</dbReference>
<dbReference type="GO" id="GO:0008171">
    <property type="term" value="F:O-methyltransferase activity"/>
    <property type="evidence" value="ECO:0007669"/>
    <property type="project" value="InterPro"/>
</dbReference>
<dbReference type="InterPro" id="IPR029063">
    <property type="entry name" value="SAM-dependent_MTases_sf"/>
</dbReference>
<reference evidence="5 7" key="2">
    <citation type="journal article" date="2014" name="BMC Genomics">
        <title>An improved genome release (version Mt4.0) for the model legume Medicago truncatula.</title>
        <authorList>
            <person name="Tang H."/>
            <person name="Krishnakumar V."/>
            <person name="Bidwell S."/>
            <person name="Rosen B."/>
            <person name="Chan A."/>
            <person name="Zhou S."/>
            <person name="Gentzbittel L."/>
            <person name="Childs K.L."/>
            <person name="Yandell M."/>
            <person name="Gundlach H."/>
            <person name="Mayer K.F."/>
            <person name="Schwartz D.C."/>
            <person name="Town C.D."/>
        </authorList>
    </citation>
    <scope>GENOME REANNOTATION</scope>
    <source>
        <strain evidence="5">A17</strain>
        <strain evidence="6 7">cv. Jemalong A17</strain>
    </source>
</reference>
<accession>G7KMZ2</accession>
<name>G7KMZ2_MEDTR</name>
<evidence type="ECO:0000256" key="2">
    <source>
        <dbReference type="ARBA" id="ARBA00022679"/>
    </source>
</evidence>
<dbReference type="eggNOG" id="KOG3178">
    <property type="taxonomic scope" value="Eukaryota"/>
</dbReference>